<organism evidence="2 3">
    <name type="scientific">Allacma fusca</name>
    <dbReference type="NCBI Taxonomy" id="39272"/>
    <lineage>
        <taxon>Eukaryota</taxon>
        <taxon>Metazoa</taxon>
        <taxon>Ecdysozoa</taxon>
        <taxon>Arthropoda</taxon>
        <taxon>Hexapoda</taxon>
        <taxon>Collembola</taxon>
        <taxon>Symphypleona</taxon>
        <taxon>Sminthuridae</taxon>
        <taxon>Allacma</taxon>
    </lineage>
</organism>
<sequence>MSVETETAEIPITLDVTEDPRKCNPGKLVQIFVGAWSMIFGIALFCSATVWFANIEAGTLSRGICVAFAFGILSGIFQFGSTQILCLLGMKSKWKFFVWFTLPSFVGSMIVFQTSVFLYSYPPQESNARAVQKELQVVIIVSGLNCAFIGIFLITNFLTIAVRKMRSIPYAMMD</sequence>
<reference evidence="2" key="1">
    <citation type="submission" date="2021-06" db="EMBL/GenBank/DDBJ databases">
        <authorList>
            <person name="Hodson N. C."/>
            <person name="Mongue J. A."/>
            <person name="Jaron S. K."/>
        </authorList>
    </citation>
    <scope>NUCLEOTIDE SEQUENCE</scope>
</reference>
<proteinExistence type="predicted"/>
<dbReference type="AlphaFoldDB" id="A0A8J2P434"/>
<feature type="transmembrane region" description="Helical" evidence="1">
    <location>
        <begin position="96"/>
        <end position="119"/>
    </location>
</feature>
<name>A0A8J2P434_9HEXA</name>
<evidence type="ECO:0000256" key="1">
    <source>
        <dbReference type="SAM" id="Phobius"/>
    </source>
</evidence>
<dbReference type="Proteomes" id="UP000708208">
    <property type="component" value="Unassembled WGS sequence"/>
</dbReference>
<accession>A0A8J2P434</accession>
<feature type="transmembrane region" description="Helical" evidence="1">
    <location>
        <begin position="139"/>
        <end position="162"/>
    </location>
</feature>
<keyword evidence="1" id="KW-1133">Transmembrane helix</keyword>
<keyword evidence="1" id="KW-0812">Transmembrane</keyword>
<dbReference type="EMBL" id="CAJVCH010331745">
    <property type="protein sequence ID" value="CAG7787106.1"/>
    <property type="molecule type" value="Genomic_DNA"/>
</dbReference>
<gene>
    <name evidence="2" type="ORF">AFUS01_LOCUS25625</name>
</gene>
<evidence type="ECO:0000313" key="2">
    <source>
        <dbReference type="EMBL" id="CAG7787106.1"/>
    </source>
</evidence>
<evidence type="ECO:0000313" key="3">
    <source>
        <dbReference type="Proteomes" id="UP000708208"/>
    </source>
</evidence>
<keyword evidence="3" id="KW-1185">Reference proteome</keyword>
<feature type="transmembrane region" description="Helical" evidence="1">
    <location>
        <begin position="31"/>
        <end position="54"/>
    </location>
</feature>
<comment type="caution">
    <text evidence="2">The sequence shown here is derived from an EMBL/GenBank/DDBJ whole genome shotgun (WGS) entry which is preliminary data.</text>
</comment>
<keyword evidence="1" id="KW-0472">Membrane</keyword>
<protein>
    <submittedName>
        <fullName evidence="2">Uncharacterized protein</fullName>
    </submittedName>
</protein>
<feature type="transmembrane region" description="Helical" evidence="1">
    <location>
        <begin position="66"/>
        <end position="89"/>
    </location>
</feature>